<reference evidence="10" key="1">
    <citation type="submission" date="2017-05" db="EMBL/GenBank/DDBJ databases">
        <title>Complete and WGS of Bordetella genogroups.</title>
        <authorList>
            <person name="Spilker T."/>
            <person name="Lipuma J."/>
        </authorList>
    </citation>
    <scope>NUCLEOTIDE SEQUENCE [LARGE SCALE GENOMIC DNA]</scope>
    <source>
        <strain evidence="10">AU18089</strain>
    </source>
</reference>
<dbReference type="GO" id="GO:0005829">
    <property type="term" value="C:cytosol"/>
    <property type="evidence" value="ECO:0007669"/>
    <property type="project" value="TreeGrafter"/>
</dbReference>
<evidence type="ECO:0000256" key="2">
    <source>
        <dbReference type="ARBA" id="ARBA00004941"/>
    </source>
</evidence>
<name>A0A261RRI3_9BORD</name>
<dbReference type="Gene3D" id="1.10.40.30">
    <property type="entry name" value="Fumarase/aspartase (C-terminal domain)"/>
    <property type="match status" value="1"/>
</dbReference>
<evidence type="ECO:0000259" key="8">
    <source>
        <dbReference type="Pfam" id="PF14698"/>
    </source>
</evidence>
<dbReference type="InterPro" id="IPR009049">
    <property type="entry name" value="Argininosuccinate_lyase"/>
</dbReference>
<evidence type="ECO:0000256" key="4">
    <source>
        <dbReference type="ARBA" id="ARBA00022571"/>
    </source>
</evidence>
<dbReference type="AlphaFoldDB" id="A0A261RRI3"/>
<dbReference type="NCBIfam" id="TIGR00838">
    <property type="entry name" value="argH"/>
    <property type="match status" value="1"/>
</dbReference>
<feature type="domain" description="Fumarate lyase N-terminal" evidence="7">
    <location>
        <begin position="31"/>
        <end position="282"/>
    </location>
</feature>
<comment type="pathway">
    <text evidence="2">Amino-acid biosynthesis; L-arginine biosynthesis; L-arginine from L-ornithine and carbamoyl phosphate: step 3/3.</text>
</comment>
<dbReference type="GO" id="GO:0042450">
    <property type="term" value="P:L-arginine biosynthetic process via ornithine"/>
    <property type="evidence" value="ECO:0007669"/>
    <property type="project" value="UniProtKB-UniRule"/>
</dbReference>
<protein>
    <recommendedName>
        <fullName evidence="3 6">Argininosuccinate lyase</fullName>
        <ecNumber evidence="3 6">4.3.2.1</ecNumber>
    </recommendedName>
</protein>
<dbReference type="EC" id="4.3.2.1" evidence="3 6"/>
<dbReference type="PANTHER" id="PTHR43814:SF1">
    <property type="entry name" value="ARGININOSUCCINATE LYASE"/>
    <property type="match status" value="1"/>
</dbReference>
<keyword evidence="4" id="KW-0055">Arginine biosynthesis</keyword>
<dbReference type="GO" id="GO:0004056">
    <property type="term" value="F:argininosuccinate lyase activity"/>
    <property type="evidence" value="ECO:0007669"/>
    <property type="project" value="UniProtKB-UniRule"/>
</dbReference>
<evidence type="ECO:0000313" key="10">
    <source>
        <dbReference type="Proteomes" id="UP000216947"/>
    </source>
</evidence>
<keyword evidence="5 9" id="KW-0456">Lyase</keyword>
<dbReference type="InterPro" id="IPR000362">
    <property type="entry name" value="Fumarate_lyase_fam"/>
</dbReference>
<dbReference type="PRINTS" id="PR00145">
    <property type="entry name" value="ARGSUCLYASE"/>
</dbReference>
<evidence type="ECO:0000259" key="7">
    <source>
        <dbReference type="Pfam" id="PF00206"/>
    </source>
</evidence>
<evidence type="ECO:0000256" key="3">
    <source>
        <dbReference type="ARBA" id="ARBA00012338"/>
    </source>
</evidence>
<evidence type="ECO:0000256" key="6">
    <source>
        <dbReference type="NCBIfam" id="TIGR00838"/>
    </source>
</evidence>
<dbReference type="InterPro" id="IPR008948">
    <property type="entry name" value="L-Aspartase-like"/>
</dbReference>
<dbReference type="PANTHER" id="PTHR43814">
    <property type="entry name" value="ARGININOSUCCINATE LYASE"/>
    <property type="match status" value="1"/>
</dbReference>
<dbReference type="InterPro" id="IPR024083">
    <property type="entry name" value="Fumarase/histidase_N"/>
</dbReference>
<feature type="domain" description="Argininosuccinate lyase C-terminal" evidence="8">
    <location>
        <begin position="347"/>
        <end position="423"/>
    </location>
</feature>
<dbReference type="Gene3D" id="1.20.200.10">
    <property type="entry name" value="Fumarase/aspartase (Central domain)"/>
    <property type="match status" value="1"/>
</dbReference>
<dbReference type="CDD" id="cd01359">
    <property type="entry name" value="Argininosuccinate_lyase"/>
    <property type="match status" value="1"/>
</dbReference>
<dbReference type="Pfam" id="PF00206">
    <property type="entry name" value="Lyase_1"/>
    <property type="match status" value="1"/>
</dbReference>
<sequence>MVKYFERPHLERELLQFHEYLQVDIAHTIMLAEQGILEPTHARLILSTLQDIVALGPESFPIDPMRGSFLLQVESYLFQQIGEAVGGRMHTGRSRLDQGPTVRRLYKRRLLLDTFNLIIRLQDALLDLASRQVGTLMPGYTCMQHAHPTNFGHYLLSFSTKLSDDFDRLRSAFTRLNLNPLGAAGLSGTAWPINRQRTTELLAFDGIIANAKLAREAYYAAEVASALSFVMSTLNDLATDLHLWSAHEFAFVETADAFCGTSSIFPQKKNPAGLEVVKFAAGGATTWLTTALATFRAEGTGDVVMRELPLLDKAFADTNGCLDLMTGMIESLTVHENRMARAAESNWSTATSLADRIVHSSGLSFREAHSLVARLVRLCSERDVSRDGVTAELLSEAARELNVADPGLSSAVIRESLDARAFVSSRTSSGGTAAAETMSLLEDARTVVGEQSTWLQARRAQIATAATMRASSAAQWSG</sequence>
<dbReference type="Proteomes" id="UP000216947">
    <property type="component" value="Unassembled WGS sequence"/>
</dbReference>
<keyword evidence="4" id="KW-0028">Amino-acid biosynthesis</keyword>
<dbReference type="Pfam" id="PF14698">
    <property type="entry name" value="ASL_C2"/>
    <property type="match status" value="1"/>
</dbReference>
<dbReference type="EMBL" id="NEVK01000001">
    <property type="protein sequence ID" value="OZI27397.1"/>
    <property type="molecule type" value="Genomic_DNA"/>
</dbReference>
<dbReference type="InterPro" id="IPR022761">
    <property type="entry name" value="Fumarate_lyase_N"/>
</dbReference>
<evidence type="ECO:0000256" key="1">
    <source>
        <dbReference type="ARBA" id="ARBA00000985"/>
    </source>
</evidence>
<comment type="caution">
    <text evidence="9">The sequence shown here is derived from an EMBL/GenBank/DDBJ whole genome shotgun (WGS) entry which is preliminary data.</text>
</comment>
<gene>
    <name evidence="9" type="ORF">CAL19_01275</name>
</gene>
<dbReference type="SUPFAM" id="SSF48557">
    <property type="entry name" value="L-aspartase-like"/>
    <property type="match status" value="1"/>
</dbReference>
<dbReference type="InterPro" id="IPR029419">
    <property type="entry name" value="Arg_succ_lyase_C"/>
</dbReference>
<dbReference type="PRINTS" id="PR00149">
    <property type="entry name" value="FUMRATELYASE"/>
</dbReference>
<dbReference type="Gene3D" id="1.10.275.10">
    <property type="entry name" value="Fumarase/aspartase (N-terminal domain)"/>
    <property type="match status" value="1"/>
</dbReference>
<comment type="catalytic activity">
    <reaction evidence="1">
        <text>2-(N(omega)-L-arginino)succinate = fumarate + L-arginine</text>
        <dbReference type="Rhea" id="RHEA:24020"/>
        <dbReference type="ChEBI" id="CHEBI:29806"/>
        <dbReference type="ChEBI" id="CHEBI:32682"/>
        <dbReference type="ChEBI" id="CHEBI:57472"/>
        <dbReference type="EC" id="4.3.2.1"/>
    </reaction>
</comment>
<keyword evidence="10" id="KW-1185">Reference proteome</keyword>
<organism evidence="9 10">
    <name type="scientific">Bordetella genomosp. 7</name>
    <dbReference type="NCBI Taxonomy" id="1416805"/>
    <lineage>
        <taxon>Bacteria</taxon>
        <taxon>Pseudomonadati</taxon>
        <taxon>Pseudomonadota</taxon>
        <taxon>Betaproteobacteria</taxon>
        <taxon>Burkholderiales</taxon>
        <taxon>Alcaligenaceae</taxon>
        <taxon>Bordetella</taxon>
    </lineage>
</organism>
<evidence type="ECO:0000313" key="9">
    <source>
        <dbReference type="EMBL" id="OZI27397.1"/>
    </source>
</evidence>
<accession>A0A261RRI3</accession>
<proteinExistence type="predicted"/>
<dbReference type="UniPathway" id="UPA00068">
    <property type="reaction ID" value="UER00114"/>
</dbReference>
<evidence type="ECO:0000256" key="5">
    <source>
        <dbReference type="ARBA" id="ARBA00023239"/>
    </source>
</evidence>